<evidence type="ECO:0000313" key="3">
    <source>
        <dbReference type="EMBL" id="USP82847.1"/>
    </source>
</evidence>
<organism evidence="3 4">
    <name type="scientific">Curvularia clavata</name>
    <dbReference type="NCBI Taxonomy" id="95742"/>
    <lineage>
        <taxon>Eukaryota</taxon>
        <taxon>Fungi</taxon>
        <taxon>Dikarya</taxon>
        <taxon>Ascomycota</taxon>
        <taxon>Pezizomycotina</taxon>
        <taxon>Dothideomycetes</taxon>
        <taxon>Pleosporomycetidae</taxon>
        <taxon>Pleosporales</taxon>
        <taxon>Pleosporineae</taxon>
        <taxon>Pleosporaceae</taxon>
        <taxon>Curvularia</taxon>
    </lineage>
</organism>
<accession>A0A9Q8ZJ07</accession>
<dbReference type="CDD" id="cd12148">
    <property type="entry name" value="fungal_TF_MHR"/>
    <property type="match status" value="1"/>
</dbReference>
<feature type="domain" description="Xylanolytic transcriptional activator regulatory" evidence="2">
    <location>
        <begin position="237"/>
        <end position="430"/>
    </location>
</feature>
<name>A0A9Q8ZJ07_CURCL</name>
<reference evidence="3" key="1">
    <citation type="submission" date="2021-12" db="EMBL/GenBank/DDBJ databases">
        <title>Curvularia clavata genome.</title>
        <authorList>
            <person name="Cao Y."/>
        </authorList>
    </citation>
    <scope>NUCLEOTIDE SEQUENCE</scope>
    <source>
        <strain evidence="3">Yc1106</strain>
    </source>
</reference>
<sequence length="693" mass="78319">MKKPAEGLTDPFDMVPNDADKTFYSEYLTVIDSLSNPKSGNKQLLKVGETRQIRKKHERLQQRQSVYEEFIELLRTMDEQDAAKIFLRLKAGADVESIVKHARDGNLLLQLSVAPETTRRYEFPLISEMPSHLFVAGNPYLESLLYMSTFLPSNSPCDASNEGDRVDNANKSSLACQGQYKIKTNRQRATLASSHQSAYELPYHTAQLVEPLVDSVTAAPWTNVISDDRLFRRLICSYFCYPHPCGPFVHKDLFLNDMAAGRTSFCSPLLVNAMLANACQSCSDIPNQSKIWLPDSLTYRFMAEARRLWDLESLPGKSSITTIQAALIMSYNTTNNGLDEIGAIYSERACKMSEDLGLFGTNNHSAGTDMAKARLFTAWALFSWQAMFDFFFFRQPHFSQPPQIPLPDPQLDESWYGEIWLQYPRDQKIVPSYIGFKFHSEAALHAIMNETGLLLFKRPSSQPLNLDDVAILKGKLDHWKDTLPEPLQPEMLFLPSHLMLHTNIIPSIQYWQVVQSVVQLIVDGSRLNETEALGLGTEENPRSALNTTRIMLETVTCLYYARHSWEFYDPWIAFALTIIGNAVIRNLKTESDINPNTLAGYRSILILSAQGLATQGLKYHNGLLLGAQLQASMRPEDLQLICTYATAAIISESDKQMLAEHSHSQWPLPGMIAINEDPEKARLKNWIETSEEV</sequence>
<dbReference type="GO" id="GO:0008270">
    <property type="term" value="F:zinc ion binding"/>
    <property type="evidence" value="ECO:0007669"/>
    <property type="project" value="InterPro"/>
</dbReference>
<dbReference type="Proteomes" id="UP001056012">
    <property type="component" value="Chromosome 8"/>
</dbReference>
<dbReference type="GO" id="GO:0003677">
    <property type="term" value="F:DNA binding"/>
    <property type="evidence" value="ECO:0007669"/>
    <property type="project" value="InterPro"/>
</dbReference>
<dbReference type="OrthoDB" id="426882at2759"/>
<protein>
    <recommendedName>
        <fullName evidence="2">Xylanolytic transcriptional activator regulatory domain-containing protein</fullName>
    </recommendedName>
</protein>
<dbReference type="EMBL" id="CP089281">
    <property type="protein sequence ID" value="USP82847.1"/>
    <property type="molecule type" value="Genomic_DNA"/>
</dbReference>
<gene>
    <name evidence="3" type="ORF">yc1106_10121</name>
</gene>
<keyword evidence="4" id="KW-1185">Reference proteome</keyword>
<evidence type="ECO:0000256" key="1">
    <source>
        <dbReference type="ARBA" id="ARBA00023242"/>
    </source>
</evidence>
<dbReference type="AlphaFoldDB" id="A0A9Q8ZJ07"/>
<evidence type="ECO:0000313" key="4">
    <source>
        <dbReference type="Proteomes" id="UP001056012"/>
    </source>
</evidence>
<dbReference type="PANTHER" id="PTHR47256">
    <property type="entry name" value="ZN(II)2CYS6 TRANSCRIPTION FACTOR (EUROFUNG)-RELATED"/>
    <property type="match status" value="1"/>
</dbReference>
<dbReference type="PANTHER" id="PTHR47256:SF1">
    <property type="entry name" value="ZN(II)2CYS6 TRANSCRIPTION FACTOR (EUROFUNG)"/>
    <property type="match status" value="1"/>
</dbReference>
<dbReference type="GO" id="GO:0006351">
    <property type="term" value="P:DNA-templated transcription"/>
    <property type="evidence" value="ECO:0007669"/>
    <property type="project" value="InterPro"/>
</dbReference>
<dbReference type="InterPro" id="IPR053187">
    <property type="entry name" value="Notoamide_regulator"/>
</dbReference>
<proteinExistence type="predicted"/>
<evidence type="ECO:0000259" key="2">
    <source>
        <dbReference type="Pfam" id="PF04082"/>
    </source>
</evidence>
<dbReference type="InterPro" id="IPR007219">
    <property type="entry name" value="XnlR_reg_dom"/>
</dbReference>
<dbReference type="VEuPathDB" id="FungiDB:yc1106_10121"/>
<dbReference type="Pfam" id="PF04082">
    <property type="entry name" value="Fungal_trans"/>
    <property type="match status" value="1"/>
</dbReference>
<keyword evidence="1" id="KW-0539">Nucleus</keyword>